<keyword evidence="2" id="KW-0880">Kelch repeat</keyword>
<dbReference type="Pfam" id="PF24681">
    <property type="entry name" value="Kelch_KLHDC2_KLHL20_DRC7"/>
    <property type="match status" value="1"/>
</dbReference>
<feature type="region of interest" description="Disordered" evidence="4">
    <location>
        <begin position="374"/>
        <end position="416"/>
    </location>
</feature>
<evidence type="ECO:0008006" key="7">
    <source>
        <dbReference type="Google" id="ProtNLM"/>
    </source>
</evidence>
<sequence length="502" mass="55115">MLRRHRHAAAVVGSKIYVFGGLTDNAISSSLHVLDTDNLQWKELSVGGEWPCARHSHSMVAYGSQIYMFGGYNGEKILGDLYSFDVHKCLRKKEEVAGKSPHTRFSHSMFLYKNYLGVIGGCPVGQHDQPAMLLEQSLVCEVDRKYAKLGKDILKKFGWLDLVRRFIRRGDGTHIRFPITENFCVVFHEKQHHFGDKSEALNTFKVSKPFTGEGILLNEISPLTALNLLKECGATKHADDVVEVKRASKAPLNTMTEAVASLVQRVGGMVILRWERLGDIVVLAVTAFKDPAWHSIGNELWPIIAKSLNTSRLARQVSYVHQFMENLSEKLRMARLDCTDEVIVDLFAGIGYFVLPFLDSFPLHASPTAAATAPLSSISVPPPSAPVSPQLAQPGVGSALPEPDLAPPPAVTGLDCPAPVLPESSDVSSVSVLDQPVISPAPPVPIHPMTTRFRDGIRQPKVCTDGNVRYPLSEAHASVIVGKSQLNMWRELNGTHPTFAIL</sequence>
<organism evidence="5 6">
    <name type="scientific">Acer negundo</name>
    <name type="common">Box elder</name>
    <dbReference type="NCBI Taxonomy" id="4023"/>
    <lineage>
        <taxon>Eukaryota</taxon>
        <taxon>Viridiplantae</taxon>
        <taxon>Streptophyta</taxon>
        <taxon>Embryophyta</taxon>
        <taxon>Tracheophyta</taxon>
        <taxon>Spermatophyta</taxon>
        <taxon>Magnoliopsida</taxon>
        <taxon>eudicotyledons</taxon>
        <taxon>Gunneridae</taxon>
        <taxon>Pentapetalae</taxon>
        <taxon>rosids</taxon>
        <taxon>malvids</taxon>
        <taxon>Sapindales</taxon>
        <taxon>Sapindaceae</taxon>
        <taxon>Hippocastanoideae</taxon>
        <taxon>Acereae</taxon>
        <taxon>Acer</taxon>
    </lineage>
</organism>
<dbReference type="SUPFAM" id="SSF117281">
    <property type="entry name" value="Kelch motif"/>
    <property type="match status" value="1"/>
</dbReference>
<gene>
    <name evidence="5" type="ORF">LWI28_000896</name>
</gene>
<dbReference type="EMBL" id="JAJSOW010000002">
    <property type="protein sequence ID" value="KAI9197573.1"/>
    <property type="molecule type" value="Genomic_DNA"/>
</dbReference>
<proteinExistence type="predicted"/>
<evidence type="ECO:0000313" key="5">
    <source>
        <dbReference type="EMBL" id="KAI9197573.1"/>
    </source>
</evidence>
<dbReference type="InterPro" id="IPR029063">
    <property type="entry name" value="SAM-dependent_MTases_sf"/>
</dbReference>
<name>A0AAD5JEZ5_ACENE</name>
<comment type="caution">
    <text evidence="5">The sequence shown here is derived from an EMBL/GenBank/DDBJ whole genome shotgun (WGS) entry which is preliminary data.</text>
</comment>
<evidence type="ECO:0000256" key="1">
    <source>
        <dbReference type="ARBA" id="ARBA00004797"/>
    </source>
</evidence>
<dbReference type="Proteomes" id="UP001064489">
    <property type="component" value="Chromosome 13"/>
</dbReference>
<feature type="compositionally biased region" description="Low complexity" evidence="4">
    <location>
        <begin position="387"/>
        <end position="403"/>
    </location>
</feature>
<evidence type="ECO:0000256" key="4">
    <source>
        <dbReference type="SAM" id="MobiDB-lite"/>
    </source>
</evidence>
<dbReference type="Gene3D" id="3.40.50.150">
    <property type="entry name" value="Vaccinia Virus protein VP39"/>
    <property type="match status" value="1"/>
</dbReference>
<reference evidence="5 6" key="1">
    <citation type="journal article" date="2022" name="Plant J.">
        <title>Strategies of tolerance reflected in two North American maple genomes.</title>
        <authorList>
            <person name="McEvoy S.L."/>
            <person name="Sezen U.U."/>
            <person name="Trouern-Trend A."/>
            <person name="McMahon S.M."/>
            <person name="Schaberg P.G."/>
            <person name="Yang J."/>
            <person name="Wegrzyn J.L."/>
            <person name="Swenson N.G."/>
        </authorList>
    </citation>
    <scope>NUCLEOTIDE SEQUENCE [LARGE SCALE GENOMIC DNA]</scope>
    <source>
        <strain evidence="5">91603</strain>
    </source>
</reference>
<keyword evidence="3" id="KW-0677">Repeat</keyword>
<comment type="pathway">
    <text evidence="1">tRNA modification; wybutosine-tRNA(Phe) biosynthesis.</text>
</comment>
<evidence type="ECO:0000313" key="6">
    <source>
        <dbReference type="Proteomes" id="UP001064489"/>
    </source>
</evidence>
<dbReference type="InterPro" id="IPR015915">
    <property type="entry name" value="Kelch-typ_b-propeller"/>
</dbReference>
<dbReference type="PANTHER" id="PTHR46093:SF18">
    <property type="entry name" value="FIBRONECTIN TYPE-III DOMAIN-CONTAINING PROTEIN"/>
    <property type="match status" value="1"/>
</dbReference>
<protein>
    <recommendedName>
        <fullName evidence="7">tRNA(Phe) (4-demethylwyosine(37)-C(7)) aminocarboxypropyltransferase</fullName>
    </recommendedName>
</protein>
<keyword evidence="6" id="KW-1185">Reference proteome</keyword>
<evidence type="ECO:0000256" key="2">
    <source>
        <dbReference type="ARBA" id="ARBA00022441"/>
    </source>
</evidence>
<dbReference type="AlphaFoldDB" id="A0AAD5JEZ5"/>
<dbReference type="SUPFAM" id="SSF53335">
    <property type="entry name" value="S-adenosyl-L-methionine-dependent methyltransferases"/>
    <property type="match status" value="1"/>
</dbReference>
<accession>A0AAD5JEZ5</accession>
<dbReference type="PANTHER" id="PTHR46093">
    <property type="entry name" value="ACYL-COA-BINDING DOMAIN-CONTAINING PROTEIN 5"/>
    <property type="match status" value="1"/>
</dbReference>
<dbReference type="Gene3D" id="2.120.10.80">
    <property type="entry name" value="Kelch-type beta propeller"/>
    <property type="match status" value="1"/>
</dbReference>
<evidence type="ECO:0000256" key="3">
    <source>
        <dbReference type="ARBA" id="ARBA00022737"/>
    </source>
</evidence>